<sequence>MEMFVRLVFLAILTTSLCACEKKGHDSVTDEDMAKATERLSFVCTHEANHLPAISDDAQALYHYALLLDLSEGAKDYQQIGRYYRFAYAAGNYRAATNLHALIAQGVVESASRSKEVIDIVKDLIARGIPGGYYDMGHYLEIGYGVKQDTSSANAYFRKAADQGNPDAQYYVARLLSKTPYTADVMQAMYKCAMEQGNGPAGVYYASYSKVIGNYADAVTGYHVAVLNGNYDAARNLERAFKGPPPSEELYYMALQQDVERVKRLEKVRKFLTDNQYLGPKVPDIDQIVPLPPAKLPAWDGTFEWLKKRESTPPAEKPSEDMIRALSQEKGLDSATGMPLAAVKK</sequence>
<comment type="caution">
    <text evidence="3">The sequence shown here is derived from an EMBL/GenBank/DDBJ whole genome shotgun (WGS) entry which is preliminary data.</text>
</comment>
<feature type="region of interest" description="Disordered" evidence="1">
    <location>
        <begin position="308"/>
        <end position="345"/>
    </location>
</feature>
<keyword evidence="3" id="KW-0449">Lipoprotein</keyword>
<dbReference type="PROSITE" id="PS51257">
    <property type="entry name" value="PROKAR_LIPOPROTEIN"/>
    <property type="match status" value="1"/>
</dbReference>
<evidence type="ECO:0000313" key="4">
    <source>
        <dbReference type="Proteomes" id="UP000276615"/>
    </source>
</evidence>
<evidence type="ECO:0000259" key="2">
    <source>
        <dbReference type="Pfam" id="PF19933"/>
    </source>
</evidence>
<dbReference type="Pfam" id="PF19933">
    <property type="entry name" value="DUF6396"/>
    <property type="match status" value="1"/>
</dbReference>
<organism evidence="3 4">
    <name type="scientific">Pseudomonas syringae pv. primulae</name>
    <dbReference type="NCBI Taxonomy" id="251707"/>
    <lineage>
        <taxon>Bacteria</taxon>
        <taxon>Pseudomonadati</taxon>
        <taxon>Pseudomonadota</taxon>
        <taxon>Gammaproteobacteria</taxon>
        <taxon>Pseudomonadales</taxon>
        <taxon>Pseudomonadaceae</taxon>
        <taxon>Pseudomonas</taxon>
    </lineage>
</organism>
<feature type="domain" description="DUF6396" evidence="2">
    <location>
        <begin position="233"/>
        <end position="340"/>
    </location>
</feature>
<dbReference type="Proteomes" id="UP000276615">
    <property type="component" value="Unassembled WGS sequence"/>
</dbReference>
<gene>
    <name evidence="3" type="ORF">ALP92_102637</name>
</gene>
<dbReference type="PANTHER" id="PTHR11102">
    <property type="entry name" value="SEL-1-LIKE PROTEIN"/>
    <property type="match status" value="1"/>
</dbReference>
<dbReference type="Gene3D" id="1.25.40.10">
    <property type="entry name" value="Tetratricopeptide repeat domain"/>
    <property type="match status" value="1"/>
</dbReference>
<dbReference type="EMBL" id="RBRQ01000124">
    <property type="protein sequence ID" value="RMR11350.1"/>
    <property type="molecule type" value="Genomic_DNA"/>
</dbReference>
<dbReference type="PANTHER" id="PTHR11102:SF160">
    <property type="entry name" value="ERAD-ASSOCIATED E3 UBIQUITIN-PROTEIN LIGASE COMPONENT HRD3"/>
    <property type="match status" value="1"/>
</dbReference>
<dbReference type="InterPro" id="IPR011990">
    <property type="entry name" value="TPR-like_helical_dom_sf"/>
</dbReference>
<dbReference type="SUPFAM" id="SSF81901">
    <property type="entry name" value="HCP-like"/>
    <property type="match status" value="1"/>
</dbReference>
<feature type="compositionally biased region" description="Basic and acidic residues" evidence="1">
    <location>
        <begin position="308"/>
        <end position="323"/>
    </location>
</feature>
<dbReference type="InterPro" id="IPR045653">
    <property type="entry name" value="DUF6396"/>
</dbReference>
<name>A0A3M4S8Q5_9PSED</name>
<reference evidence="3 4" key="1">
    <citation type="submission" date="2018-08" db="EMBL/GenBank/DDBJ databases">
        <title>Recombination of ecologically and evolutionarily significant loci maintains genetic cohesion in the Pseudomonas syringae species complex.</title>
        <authorList>
            <person name="Dillon M."/>
            <person name="Thakur S."/>
            <person name="Almeida R.N.D."/>
            <person name="Weir B.S."/>
            <person name="Guttman D.S."/>
        </authorList>
    </citation>
    <scope>NUCLEOTIDE SEQUENCE [LARGE SCALE GENOMIC DNA]</scope>
    <source>
        <strain evidence="3 4">ICMP 8670</strain>
    </source>
</reference>
<dbReference type="AlphaFoldDB" id="A0A3M4S8Q5"/>
<dbReference type="SMART" id="SM00671">
    <property type="entry name" value="SEL1"/>
    <property type="match status" value="1"/>
</dbReference>
<evidence type="ECO:0000256" key="1">
    <source>
        <dbReference type="SAM" id="MobiDB-lite"/>
    </source>
</evidence>
<evidence type="ECO:0000313" key="3">
    <source>
        <dbReference type="EMBL" id="RMR11350.1"/>
    </source>
</evidence>
<protein>
    <submittedName>
        <fullName evidence="3">Putative lipoprotein</fullName>
    </submittedName>
</protein>
<accession>A0A3M4S8Q5</accession>
<dbReference type="InterPro" id="IPR050767">
    <property type="entry name" value="Sel1_AlgK"/>
</dbReference>
<dbReference type="InterPro" id="IPR006597">
    <property type="entry name" value="Sel1-like"/>
</dbReference>
<proteinExistence type="predicted"/>